<feature type="region of interest" description="Disordered" evidence="6">
    <location>
        <begin position="156"/>
        <end position="178"/>
    </location>
</feature>
<dbReference type="PANTHER" id="PTHR31042:SF2">
    <property type="entry name" value="GLYCOSYLTRANSFERASE BC10"/>
    <property type="match status" value="1"/>
</dbReference>
<evidence type="ECO:0000256" key="4">
    <source>
        <dbReference type="ARBA" id="ARBA00023136"/>
    </source>
</evidence>
<accession>A0ABD3Q9Y5</accession>
<dbReference type="GO" id="GO:0016020">
    <property type="term" value="C:membrane"/>
    <property type="evidence" value="ECO:0007669"/>
    <property type="project" value="UniProtKB-SubCell"/>
</dbReference>
<sequence>MGSKPNDFHSLLSVFRDATAPKNSSANQASGQKASASRYSSTDVTKSDHDEKCSAGDDNSRTERSVDPTSTTDPSYSASLMKEHIDRLIRIHQIQKSTASASKYERTPIDGDTQQDVHIAVCATIVQDFPHEQLWRKWIEETGGDLEILVGAVKSGSNTNEGQVSAAEKPDEDPISGKSSIQINASAEMYVHAKNPERIRSEWLRSKTLAVTHRPNWNDVRIIRAMLSLLEVALRDERTTHILFCTESCIPVVTMKEAARSILLDEPCVCEETSSENPEERVANGSINWDRSYIDCYDKNSHRCSRFDEHNCWGYLRDSIPVEAIFKALPGWCLLSRKHAQHIIDLPSRLGGMNLWPAFEKVWAPEEVYFPTALNICGLMDEVVRRSVTHSKWNEKASNLKDRAHPICYDGYFDDDLVHQVSSEGCLFLRKMKQSIDMEVWHGIVVDRRKMPDEKLTESSGRSKRERDWNERWERADRGLDRDLRSDRGSAYRSRRDDYNHRRSYESIRHHEDVPCRKRRR</sequence>
<comment type="subcellular location">
    <subcellularLocation>
        <location evidence="1">Membrane</location>
        <topology evidence="1">Single-pass type II membrane protein</topology>
    </subcellularLocation>
</comment>
<comment type="caution">
    <text evidence="7">The sequence shown here is derived from an EMBL/GenBank/DDBJ whole genome shotgun (WGS) entry which is preliminary data.</text>
</comment>
<dbReference type="Proteomes" id="UP001516023">
    <property type="component" value="Unassembled WGS sequence"/>
</dbReference>
<feature type="compositionally biased region" description="Basic and acidic residues" evidence="6">
    <location>
        <begin position="45"/>
        <end position="66"/>
    </location>
</feature>
<feature type="compositionally biased region" description="Polar residues" evidence="6">
    <location>
        <begin position="67"/>
        <end position="78"/>
    </location>
</feature>
<dbReference type="Pfam" id="PF02485">
    <property type="entry name" value="Branch"/>
    <property type="match status" value="1"/>
</dbReference>
<dbReference type="InterPro" id="IPR044174">
    <property type="entry name" value="BC10-like"/>
</dbReference>
<name>A0ABD3Q9Y5_9STRA</name>
<keyword evidence="4" id="KW-0472">Membrane</keyword>
<evidence type="ECO:0000256" key="5">
    <source>
        <dbReference type="ARBA" id="ARBA00023180"/>
    </source>
</evidence>
<keyword evidence="8" id="KW-1185">Reference proteome</keyword>
<protein>
    <submittedName>
        <fullName evidence="7">Uncharacterized protein</fullName>
    </submittedName>
</protein>
<keyword evidence="3" id="KW-0808">Transferase</keyword>
<reference evidence="7 8" key="1">
    <citation type="journal article" date="2020" name="G3 (Bethesda)">
        <title>Improved Reference Genome for Cyclotella cryptica CCMP332, a Model for Cell Wall Morphogenesis, Salinity Adaptation, and Lipid Production in Diatoms (Bacillariophyta).</title>
        <authorList>
            <person name="Roberts W.R."/>
            <person name="Downey K.M."/>
            <person name="Ruck E.C."/>
            <person name="Traller J.C."/>
            <person name="Alverson A.J."/>
        </authorList>
    </citation>
    <scope>NUCLEOTIDE SEQUENCE [LARGE SCALE GENOMIC DNA]</scope>
    <source>
        <strain evidence="7 8">CCMP332</strain>
    </source>
</reference>
<feature type="compositionally biased region" description="Polar residues" evidence="6">
    <location>
        <begin position="21"/>
        <end position="44"/>
    </location>
</feature>
<feature type="region of interest" description="Disordered" evidence="6">
    <location>
        <begin position="1"/>
        <end position="78"/>
    </location>
</feature>
<dbReference type="PANTHER" id="PTHR31042">
    <property type="entry name" value="CORE-2/I-BRANCHING BETA-1,6-N-ACETYLGLUCOSAMINYLTRANSFERASE FAMILY PROTEIN-RELATED"/>
    <property type="match status" value="1"/>
</dbReference>
<evidence type="ECO:0000256" key="2">
    <source>
        <dbReference type="ARBA" id="ARBA00022676"/>
    </source>
</evidence>
<evidence type="ECO:0000256" key="1">
    <source>
        <dbReference type="ARBA" id="ARBA00004606"/>
    </source>
</evidence>
<keyword evidence="5" id="KW-0325">Glycoprotein</keyword>
<keyword evidence="2" id="KW-0328">Glycosyltransferase</keyword>
<proteinExistence type="predicted"/>
<dbReference type="GO" id="GO:0016757">
    <property type="term" value="F:glycosyltransferase activity"/>
    <property type="evidence" value="ECO:0007669"/>
    <property type="project" value="UniProtKB-KW"/>
</dbReference>
<organism evidence="7 8">
    <name type="scientific">Cyclotella cryptica</name>
    <dbReference type="NCBI Taxonomy" id="29204"/>
    <lineage>
        <taxon>Eukaryota</taxon>
        <taxon>Sar</taxon>
        <taxon>Stramenopiles</taxon>
        <taxon>Ochrophyta</taxon>
        <taxon>Bacillariophyta</taxon>
        <taxon>Coscinodiscophyceae</taxon>
        <taxon>Thalassiosirophycidae</taxon>
        <taxon>Stephanodiscales</taxon>
        <taxon>Stephanodiscaceae</taxon>
        <taxon>Cyclotella</taxon>
    </lineage>
</organism>
<dbReference type="EMBL" id="JABMIG020000061">
    <property type="protein sequence ID" value="KAL3796709.1"/>
    <property type="molecule type" value="Genomic_DNA"/>
</dbReference>
<dbReference type="AlphaFoldDB" id="A0ABD3Q9Y5"/>
<gene>
    <name evidence="7" type="ORF">HJC23_010009</name>
</gene>
<evidence type="ECO:0000313" key="7">
    <source>
        <dbReference type="EMBL" id="KAL3796709.1"/>
    </source>
</evidence>
<dbReference type="InterPro" id="IPR003406">
    <property type="entry name" value="Glyco_trans_14"/>
</dbReference>
<evidence type="ECO:0000313" key="8">
    <source>
        <dbReference type="Proteomes" id="UP001516023"/>
    </source>
</evidence>
<evidence type="ECO:0000256" key="3">
    <source>
        <dbReference type="ARBA" id="ARBA00022679"/>
    </source>
</evidence>
<evidence type="ECO:0000256" key="6">
    <source>
        <dbReference type="SAM" id="MobiDB-lite"/>
    </source>
</evidence>